<proteinExistence type="predicted"/>
<dbReference type="EMBL" id="FOVF01000012">
    <property type="protein sequence ID" value="SFN29453.1"/>
    <property type="molecule type" value="Genomic_DNA"/>
</dbReference>
<protein>
    <recommendedName>
        <fullName evidence="4">DUF4440 domain-containing protein</fullName>
    </recommendedName>
</protein>
<feature type="chain" id="PRO_5011705113" description="DUF4440 domain-containing protein" evidence="1">
    <location>
        <begin position="23"/>
        <end position="296"/>
    </location>
</feature>
<dbReference type="AlphaFoldDB" id="A0A1I4XVM9"/>
<gene>
    <name evidence="2" type="ORF">SAMN05216289_11247</name>
</gene>
<evidence type="ECO:0000313" key="3">
    <source>
        <dbReference type="Proteomes" id="UP000198575"/>
    </source>
</evidence>
<feature type="signal peptide" evidence="1">
    <location>
        <begin position="1"/>
        <end position="22"/>
    </location>
</feature>
<dbReference type="InterPro" id="IPR032710">
    <property type="entry name" value="NTF2-like_dom_sf"/>
</dbReference>
<organism evidence="2 3">
    <name type="scientific">Dokdonella immobilis</name>
    <dbReference type="NCBI Taxonomy" id="578942"/>
    <lineage>
        <taxon>Bacteria</taxon>
        <taxon>Pseudomonadati</taxon>
        <taxon>Pseudomonadota</taxon>
        <taxon>Gammaproteobacteria</taxon>
        <taxon>Lysobacterales</taxon>
        <taxon>Rhodanobacteraceae</taxon>
        <taxon>Dokdonella</taxon>
    </lineage>
</organism>
<name>A0A1I4XVM9_9GAMM</name>
<evidence type="ECO:0008006" key="4">
    <source>
        <dbReference type="Google" id="ProtNLM"/>
    </source>
</evidence>
<evidence type="ECO:0000256" key="1">
    <source>
        <dbReference type="SAM" id="SignalP"/>
    </source>
</evidence>
<dbReference type="OrthoDB" id="7566513at2"/>
<evidence type="ECO:0000313" key="2">
    <source>
        <dbReference type="EMBL" id="SFN29453.1"/>
    </source>
</evidence>
<reference evidence="2 3" key="1">
    <citation type="submission" date="2016-10" db="EMBL/GenBank/DDBJ databases">
        <authorList>
            <person name="de Groot N.N."/>
        </authorList>
    </citation>
    <scope>NUCLEOTIDE SEQUENCE [LARGE SCALE GENOMIC DNA]</scope>
    <source>
        <strain evidence="2 3">CGMCC 1.7659</strain>
    </source>
</reference>
<keyword evidence="1" id="KW-0732">Signal</keyword>
<accession>A0A1I4XVM9</accession>
<sequence>MHVIAVAALAVWMLAGATPAPAQTTALARQRADELLAADKALGSASAKTDGLAGLTAAFAEEVSVPVPGKGFARGKTEVIAALRANPALDSARIDWAPVRAGISADGSQGFTYGFMTQRLADGSTQPYKYLAYWRRDTEGWHAIAWKRARRADGKVDLAEQAPLLPGAFAPEAPAPALDLAEKAFSDDAQTIGLGPAFAKFGNADSMNLGGAANAGFVFGAEAIARLVSEGQPAGGSTLNWSADRVVVAASGDLGLSIGHIRFNERAEDGSERPAIPFFTVWRRAAPDQPWRYIAE</sequence>
<dbReference type="STRING" id="578942.SAMN05216289_11247"/>
<dbReference type="SUPFAM" id="SSF54427">
    <property type="entry name" value="NTF2-like"/>
    <property type="match status" value="1"/>
</dbReference>
<dbReference type="RefSeq" id="WP_092407559.1">
    <property type="nucleotide sequence ID" value="NZ_FOVF01000012.1"/>
</dbReference>
<keyword evidence="3" id="KW-1185">Reference proteome</keyword>
<dbReference type="Gene3D" id="3.10.450.50">
    <property type="match status" value="2"/>
</dbReference>
<dbReference type="Proteomes" id="UP000198575">
    <property type="component" value="Unassembled WGS sequence"/>
</dbReference>